<dbReference type="STRING" id="84521.SAMN04487994_100555"/>
<proteinExistence type="predicted"/>
<evidence type="ECO:0008006" key="5">
    <source>
        <dbReference type="Google" id="ProtNLM"/>
    </source>
</evidence>
<evidence type="ECO:0000313" key="4">
    <source>
        <dbReference type="Proteomes" id="UP000235682"/>
    </source>
</evidence>
<dbReference type="Gene3D" id="3.30.1490.480">
    <property type="entry name" value="Endolytic murein transglycosylase"/>
    <property type="match status" value="1"/>
</dbReference>
<keyword evidence="4" id="KW-1185">Reference proteome</keyword>
<reference evidence="3 4" key="1">
    <citation type="submission" date="2017-09" db="EMBL/GenBank/DDBJ databases">
        <title>Bacterial strain isolated from the female urinary microbiota.</title>
        <authorList>
            <person name="Thomas-White K."/>
            <person name="Kumar N."/>
            <person name="Forster S."/>
            <person name="Putonti C."/>
            <person name="Lawley T."/>
            <person name="Wolfe A.J."/>
        </authorList>
    </citation>
    <scope>NUCLEOTIDE SEQUENCE [LARGE SCALE GENOMIC DNA]</scope>
    <source>
        <strain evidence="3 4">UMB0852</strain>
    </source>
</reference>
<dbReference type="RefSeq" id="WP_092084275.1">
    <property type="nucleotide sequence ID" value="NZ_FNEL01000005.1"/>
</dbReference>
<feature type="coiled-coil region" evidence="1">
    <location>
        <begin position="59"/>
        <end position="89"/>
    </location>
</feature>
<sequence length="217" mass="24137">MNKNTLRTLALGFLSSAILTGLYATFVQGNVPVRGVSVNSVLNSQSNTNELTSQYESDLASLKEENQSLMSLNEDYAKSMTELESAQNESIQRTETAMIASENESTSTEDETNTLDESSSTVDEEDSMTSEIHEDPSLDVDPNSIVDFTISPGDTSTDIAYRLEEAGIISSAQELQDLFEYWDLETVLQDGTYELHPGMSIHEVAEVLTHYTYYYYE</sequence>
<dbReference type="OrthoDB" id="2138957at2"/>
<evidence type="ECO:0000256" key="2">
    <source>
        <dbReference type="SAM" id="MobiDB-lite"/>
    </source>
</evidence>
<dbReference type="EMBL" id="PNHE01000013">
    <property type="protein sequence ID" value="PMC58482.1"/>
    <property type="molecule type" value="Genomic_DNA"/>
</dbReference>
<keyword evidence="1" id="KW-0175">Coiled coil</keyword>
<gene>
    <name evidence="3" type="ORF">CJ205_04255</name>
</gene>
<evidence type="ECO:0000313" key="3">
    <source>
        <dbReference type="EMBL" id="PMC58482.1"/>
    </source>
</evidence>
<evidence type="ECO:0000256" key="1">
    <source>
        <dbReference type="SAM" id="Coils"/>
    </source>
</evidence>
<comment type="caution">
    <text evidence="3">The sequence shown here is derived from an EMBL/GenBank/DDBJ whole genome shotgun (WGS) entry which is preliminary data.</text>
</comment>
<name>A0A1G8JLH8_9LACT</name>
<organism evidence="3 4">
    <name type="scientific">Dolosicoccus paucivorans</name>
    <dbReference type="NCBI Taxonomy" id="84521"/>
    <lineage>
        <taxon>Bacteria</taxon>
        <taxon>Bacillati</taxon>
        <taxon>Bacillota</taxon>
        <taxon>Bacilli</taxon>
        <taxon>Lactobacillales</taxon>
        <taxon>Aerococcaceae</taxon>
        <taxon>Dolosicoccus</taxon>
    </lineage>
</organism>
<dbReference type="Proteomes" id="UP000235682">
    <property type="component" value="Unassembled WGS sequence"/>
</dbReference>
<accession>A0A1G8JLH8</accession>
<protein>
    <recommendedName>
        <fullName evidence="5">Endolytic transglycosylase MltG</fullName>
    </recommendedName>
</protein>
<dbReference type="AlphaFoldDB" id="A0A1G8JLH8"/>
<feature type="region of interest" description="Disordered" evidence="2">
    <location>
        <begin position="100"/>
        <end position="144"/>
    </location>
</feature>